<organism evidence="2 3">
    <name type="scientific">Aulographum hederae CBS 113979</name>
    <dbReference type="NCBI Taxonomy" id="1176131"/>
    <lineage>
        <taxon>Eukaryota</taxon>
        <taxon>Fungi</taxon>
        <taxon>Dikarya</taxon>
        <taxon>Ascomycota</taxon>
        <taxon>Pezizomycotina</taxon>
        <taxon>Dothideomycetes</taxon>
        <taxon>Pleosporomycetidae</taxon>
        <taxon>Aulographales</taxon>
        <taxon>Aulographaceae</taxon>
    </lineage>
</organism>
<keyword evidence="3" id="KW-1185">Reference proteome</keyword>
<evidence type="ECO:0000256" key="1">
    <source>
        <dbReference type="SAM" id="MobiDB-lite"/>
    </source>
</evidence>
<name>A0A6G1GV88_9PEZI</name>
<protein>
    <submittedName>
        <fullName evidence="2">Uncharacterized protein</fullName>
    </submittedName>
</protein>
<dbReference type="Proteomes" id="UP000800041">
    <property type="component" value="Unassembled WGS sequence"/>
</dbReference>
<dbReference type="AlphaFoldDB" id="A0A6G1GV88"/>
<sequence length="296" mass="33816">MEKKTSDVRRETEASSDTVTQIASERPQPSQQVYSSKKRKHGEVRSHPFPDNAQPERDQLKRRKTSQPRTQPSQDPTSVEYQALSRTLPFNRLNASFKEPAQTMRLKMRFGDEAFEIYREYGGFTIDGGGLETANEFFWAIGRHSSPEWVNPRSNSQDWTQLRLLAAREEGKIIFLRATTTALHLPDDVHGLVRKAVYPDTKNIGAAHFRRIYLAGHRFCYSANTHRAARALIELLGIWREVYDAEEELRMSWDRVKAVLGDHFSPPELAVESWDCCDVAKKTKEGLEAVLGKLGV</sequence>
<dbReference type="EMBL" id="ML977166">
    <property type="protein sequence ID" value="KAF1984714.1"/>
    <property type="molecule type" value="Genomic_DNA"/>
</dbReference>
<gene>
    <name evidence="2" type="ORF">K402DRAFT_455598</name>
</gene>
<evidence type="ECO:0000313" key="3">
    <source>
        <dbReference type="Proteomes" id="UP000800041"/>
    </source>
</evidence>
<feature type="compositionally biased region" description="Basic and acidic residues" evidence="1">
    <location>
        <begin position="1"/>
        <end position="13"/>
    </location>
</feature>
<feature type="compositionally biased region" description="Polar residues" evidence="1">
    <location>
        <begin position="67"/>
        <end position="79"/>
    </location>
</feature>
<reference evidence="2" key="1">
    <citation type="journal article" date="2020" name="Stud. Mycol.">
        <title>101 Dothideomycetes genomes: a test case for predicting lifestyles and emergence of pathogens.</title>
        <authorList>
            <person name="Haridas S."/>
            <person name="Albert R."/>
            <person name="Binder M."/>
            <person name="Bloem J."/>
            <person name="Labutti K."/>
            <person name="Salamov A."/>
            <person name="Andreopoulos B."/>
            <person name="Baker S."/>
            <person name="Barry K."/>
            <person name="Bills G."/>
            <person name="Bluhm B."/>
            <person name="Cannon C."/>
            <person name="Castanera R."/>
            <person name="Culley D."/>
            <person name="Daum C."/>
            <person name="Ezra D."/>
            <person name="Gonzalez J."/>
            <person name="Henrissat B."/>
            <person name="Kuo A."/>
            <person name="Liang C."/>
            <person name="Lipzen A."/>
            <person name="Lutzoni F."/>
            <person name="Magnuson J."/>
            <person name="Mondo S."/>
            <person name="Nolan M."/>
            <person name="Ohm R."/>
            <person name="Pangilinan J."/>
            <person name="Park H.-J."/>
            <person name="Ramirez L."/>
            <person name="Alfaro M."/>
            <person name="Sun H."/>
            <person name="Tritt A."/>
            <person name="Yoshinaga Y."/>
            <person name="Zwiers L.-H."/>
            <person name="Turgeon B."/>
            <person name="Goodwin S."/>
            <person name="Spatafora J."/>
            <person name="Crous P."/>
            <person name="Grigoriev I."/>
        </authorList>
    </citation>
    <scope>NUCLEOTIDE SEQUENCE</scope>
    <source>
        <strain evidence="2">CBS 113979</strain>
    </source>
</reference>
<proteinExistence type="predicted"/>
<feature type="compositionally biased region" description="Basic and acidic residues" evidence="1">
    <location>
        <begin position="43"/>
        <end position="59"/>
    </location>
</feature>
<evidence type="ECO:0000313" key="2">
    <source>
        <dbReference type="EMBL" id="KAF1984714.1"/>
    </source>
</evidence>
<feature type="compositionally biased region" description="Polar residues" evidence="1">
    <location>
        <begin position="15"/>
        <end position="35"/>
    </location>
</feature>
<accession>A0A6G1GV88</accession>
<feature type="region of interest" description="Disordered" evidence="1">
    <location>
        <begin position="1"/>
        <end position="79"/>
    </location>
</feature>